<dbReference type="PANTHER" id="PTHR30185">
    <property type="entry name" value="CRYPTIC BETA-GLUCOSIDE BGL OPERON ANTITERMINATOR"/>
    <property type="match status" value="1"/>
</dbReference>
<dbReference type="Gene3D" id="2.30.24.10">
    <property type="entry name" value="CAT RNA-binding domain"/>
    <property type="match status" value="1"/>
</dbReference>
<dbReference type="PANTHER" id="PTHR30185:SF15">
    <property type="entry name" value="CRYPTIC BETA-GLUCOSIDE BGL OPERON ANTITERMINATOR"/>
    <property type="match status" value="1"/>
</dbReference>
<dbReference type="AlphaFoldDB" id="A0A1H1E468"/>
<feature type="domain" description="PRD" evidence="2">
    <location>
        <begin position="167"/>
        <end position="272"/>
    </location>
</feature>
<sequence length="272" mass="31906">MKIKQILNNNAAIVIDEQEEKIAIGAGVGFGKQKNDIVISSRVEKLFVLKENEKLQQLLLRIPEEHFTISEEIITYTEKRLGTELSEHIRVQLADHISFAIEREQSGIKLKNKLLQEIKILYREEFEIGLWAIQHIKEKFQITMPADEAAFIALYIHTMKLQGGDIHETVKQTTIIQDMVQTIKKYLNIEVHEADISYERLVTHLQFALSRAKWYESHVMDNEMFEMIKKKYTYSFQCAQKVAQEIYASYQIELPEEELGYITLHIERLRTH</sequence>
<evidence type="ECO:0000313" key="3">
    <source>
        <dbReference type="EMBL" id="SDQ83453.1"/>
    </source>
</evidence>
<keyword evidence="1" id="KW-0677">Repeat</keyword>
<dbReference type="InterPro" id="IPR036634">
    <property type="entry name" value="PRD_sf"/>
</dbReference>
<dbReference type="Proteomes" id="UP000199444">
    <property type="component" value="Unassembled WGS sequence"/>
</dbReference>
<dbReference type="Pfam" id="PF03123">
    <property type="entry name" value="CAT_RBD"/>
    <property type="match status" value="1"/>
</dbReference>
<dbReference type="InterPro" id="IPR036650">
    <property type="entry name" value="CAT_RNA-bd_dom_sf"/>
</dbReference>
<dbReference type="PROSITE" id="PS51372">
    <property type="entry name" value="PRD_2"/>
    <property type="match status" value="2"/>
</dbReference>
<evidence type="ECO:0000313" key="4">
    <source>
        <dbReference type="Proteomes" id="UP000199444"/>
    </source>
</evidence>
<dbReference type="SUPFAM" id="SSF63520">
    <property type="entry name" value="PTS-regulatory domain, PRD"/>
    <property type="match status" value="2"/>
</dbReference>
<dbReference type="STRING" id="553311.SAMN05216231_2714"/>
<dbReference type="Gene3D" id="1.10.1790.10">
    <property type="entry name" value="PRD domain"/>
    <property type="match status" value="2"/>
</dbReference>
<dbReference type="Pfam" id="PF00874">
    <property type="entry name" value="PRD"/>
    <property type="match status" value="2"/>
</dbReference>
<dbReference type="InterPro" id="IPR050661">
    <property type="entry name" value="BglG_antiterminators"/>
</dbReference>
<keyword evidence="4" id="KW-1185">Reference proteome</keyword>
<dbReference type="RefSeq" id="WP_092493509.1">
    <property type="nucleotide sequence ID" value="NZ_FNKD01000003.1"/>
</dbReference>
<dbReference type="InterPro" id="IPR004341">
    <property type="entry name" value="CAT_RNA-bd_dom"/>
</dbReference>
<dbReference type="GO" id="GO:0003723">
    <property type="term" value="F:RNA binding"/>
    <property type="evidence" value="ECO:0007669"/>
    <property type="project" value="InterPro"/>
</dbReference>
<dbReference type="GO" id="GO:0006355">
    <property type="term" value="P:regulation of DNA-templated transcription"/>
    <property type="evidence" value="ECO:0007669"/>
    <property type="project" value="InterPro"/>
</dbReference>
<organism evidence="3 4">
    <name type="scientific">Virgibacillus salinus</name>
    <dbReference type="NCBI Taxonomy" id="553311"/>
    <lineage>
        <taxon>Bacteria</taxon>
        <taxon>Bacillati</taxon>
        <taxon>Bacillota</taxon>
        <taxon>Bacilli</taxon>
        <taxon>Bacillales</taxon>
        <taxon>Bacillaceae</taxon>
        <taxon>Virgibacillus</taxon>
    </lineage>
</organism>
<protein>
    <submittedName>
        <fullName evidence="3">Transcriptional antiterminator, BglG family</fullName>
    </submittedName>
</protein>
<evidence type="ECO:0000256" key="1">
    <source>
        <dbReference type="ARBA" id="ARBA00022737"/>
    </source>
</evidence>
<accession>A0A1H1E468</accession>
<dbReference type="EMBL" id="FNKD01000003">
    <property type="protein sequence ID" value="SDQ83453.1"/>
    <property type="molecule type" value="Genomic_DNA"/>
</dbReference>
<dbReference type="SMART" id="SM01061">
    <property type="entry name" value="CAT_RBD"/>
    <property type="match status" value="1"/>
</dbReference>
<feature type="domain" description="PRD" evidence="2">
    <location>
        <begin position="61"/>
        <end position="166"/>
    </location>
</feature>
<reference evidence="3 4" key="1">
    <citation type="submission" date="2016-10" db="EMBL/GenBank/DDBJ databases">
        <authorList>
            <person name="de Groot N.N."/>
        </authorList>
    </citation>
    <scope>NUCLEOTIDE SEQUENCE [LARGE SCALE GENOMIC DNA]</scope>
    <source>
        <strain evidence="3 4">CGMCC 1.10449</strain>
    </source>
</reference>
<gene>
    <name evidence="3" type="ORF">SAMN05216231_2714</name>
</gene>
<dbReference type="SUPFAM" id="SSF50151">
    <property type="entry name" value="SacY-like RNA-binding domain"/>
    <property type="match status" value="1"/>
</dbReference>
<evidence type="ECO:0000259" key="2">
    <source>
        <dbReference type="PROSITE" id="PS51372"/>
    </source>
</evidence>
<name>A0A1H1E468_9BACI</name>
<dbReference type="InterPro" id="IPR011608">
    <property type="entry name" value="PRD"/>
</dbReference>
<proteinExistence type="predicted"/>